<sequence length="644" mass="73894">MLNVNEEKISELEVEYEWKPQRCLMFGHLESKCAKVVRQVSKDNRLPDSLVAQGLAEITLHLLSQMHKQSLRMQWRIMMVLRRVRIYGWFHLWDEADEDLEAEASCANSVRDVHVKKRKNNSKKKSSKKGHGKNDQNLDDGGSSVRGPQWLSRRIWIFWDHMQIDVQVNRMSDQAIPCFVSWDGGVNSAAISAIYGSANEMMRWNLWADMVDYSRSLNSKPWLALGDFNLWACSRFLDTDIACEVKKVALCASVHHVWAERNSQIFKGSFSQLVCVITRVIQDTRLRFLNCRVETQDTEVIRDFFSSWDIDIPFVSRVPRFCCWRPLEEGVWCLNCDGSVRTSMVGMSCIFRDQLGSPIVTLAIGCLEDQVMVVELEAICHSMKEALMRGFSRLMVQSDSQLAINAINGIRGWPWNCLFCLDEIGRLRSLFEDVSFEFVYRECNRLADFLSTYCNVFTDVLFYPMNFPRILSRFVEEDARGFLETYTQLPKMNRSEEGNSSGGEKKYTGVRRRTWGKWVSEIRVPGTRDRLWLGSYANPESAAVAHDIALFCLRGPSLADHSLNFPMCLPAFLHADMSPRSIQKAASDAAMAIDTEFAAKLPEKKVIESGMVQGLDSQIWEDDLIIEEEASNISSIDDLEIYLW</sequence>
<dbReference type="SUPFAM" id="SSF54171">
    <property type="entry name" value="DNA-binding domain"/>
    <property type="match status" value="1"/>
</dbReference>
<evidence type="ECO:0000256" key="6">
    <source>
        <dbReference type="ARBA" id="ARBA00023242"/>
    </source>
</evidence>
<dbReference type="Gene3D" id="3.30.730.10">
    <property type="entry name" value="AP2/ERF domain"/>
    <property type="match status" value="1"/>
</dbReference>
<accession>A0A834ZQ31</accession>
<gene>
    <name evidence="10" type="ORF">HHK36_004472</name>
</gene>
<dbReference type="PROSITE" id="PS51032">
    <property type="entry name" value="AP2_ERF"/>
    <property type="match status" value="1"/>
</dbReference>
<dbReference type="InterPro" id="IPR012337">
    <property type="entry name" value="RNaseH-like_sf"/>
</dbReference>
<evidence type="ECO:0000313" key="10">
    <source>
        <dbReference type="EMBL" id="KAF8411914.1"/>
    </source>
</evidence>
<dbReference type="PRINTS" id="PR00367">
    <property type="entry name" value="ETHRSPELEMNT"/>
</dbReference>
<evidence type="ECO:0000259" key="9">
    <source>
        <dbReference type="PROSITE" id="PS51032"/>
    </source>
</evidence>
<evidence type="ECO:0000256" key="7">
    <source>
        <dbReference type="ARBA" id="ARBA00024343"/>
    </source>
</evidence>
<organism evidence="10 11">
    <name type="scientific">Tetracentron sinense</name>
    <name type="common">Spur-leaf</name>
    <dbReference type="NCBI Taxonomy" id="13715"/>
    <lineage>
        <taxon>Eukaryota</taxon>
        <taxon>Viridiplantae</taxon>
        <taxon>Streptophyta</taxon>
        <taxon>Embryophyta</taxon>
        <taxon>Tracheophyta</taxon>
        <taxon>Spermatophyta</taxon>
        <taxon>Magnoliopsida</taxon>
        <taxon>Trochodendrales</taxon>
        <taxon>Trochodendraceae</taxon>
        <taxon>Tetracentron</taxon>
    </lineage>
</organism>
<proteinExistence type="inferred from homology"/>
<evidence type="ECO:0000256" key="1">
    <source>
        <dbReference type="ARBA" id="ARBA00004123"/>
    </source>
</evidence>
<evidence type="ECO:0000313" key="11">
    <source>
        <dbReference type="Proteomes" id="UP000655225"/>
    </source>
</evidence>
<dbReference type="GO" id="GO:0003700">
    <property type="term" value="F:DNA-binding transcription factor activity"/>
    <property type="evidence" value="ECO:0007669"/>
    <property type="project" value="InterPro"/>
</dbReference>
<dbReference type="CDD" id="cd00018">
    <property type="entry name" value="AP2"/>
    <property type="match status" value="1"/>
</dbReference>
<dbReference type="SMART" id="SM00380">
    <property type="entry name" value="AP2"/>
    <property type="match status" value="1"/>
</dbReference>
<keyword evidence="5" id="KW-0804">Transcription</keyword>
<reference evidence="10 11" key="1">
    <citation type="submission" date="2020-04" db="EMBL/GenBank/DDBJ databases">
        <title>Plant Genome Project.</title>
        <authorList>
            <person name="Zhang R.-G."/>
        </authorList>
    </citation>
    <scope>NUCLEOTIDE SEQUENCE [LARGE SCALE GENOMIC DNA]</scope>
    <source>
        <strain evidence="10">YNK0</strain>
        <tissue evidence="10">Leaf</tissue>
    </source>
</reference>
<comment type="caution">
    <text evidence="10">The sequence shown here is derived from an EMBL/GenBank/DDBJ whole genome shotgun (WGS) entry which is preliminary data.</text>
</comment>
<evidence type="ECO:0000256" key="3">
    <source>
        <dbReference type="ARBA" id="ARBA00023125"/>
    </source>
</evidence>
<keyword evidence="2" id="KW-0805">Transcription regulation</keyword>
<dbReference type="InterPro" id="IPR036397">
    <property type="entry name" value="RNaseH_sf"/>
</dbReference>
<dbReference type="PANTHER" id="PTHR31985:SF45">
    <property type="entry name" value="ETHYLENE-RESPONSIVE TRANSCRIPTION FACTOR ERF020"/>
    <property type="match status" value="1"/>
</dbReference>
<dbReference type="InterPro" id="IPR051032">
    <property type="entry name" value="AP2/ERF_TF_ERF_subfamily"/>
</dbReference>
<dbReference type="OrthoDB" id="1849108at2759"/>
<dbReference type="EMBL" id="JABCRI010000002">
    <property type="protein sequence ID" value="KAF8411914.1"/>
    <property type="molecule type" value="Genomic_DNA"/>
</dbReference>
<comment type="similarity">
    <text evidence="7">Belongs to the AP2/ERF transcription factor family. ERF subfamily.</text>
</comment>
<dbReference type="InterPro" id="IPR002156">
    <property type="entry name" value="RNaseH_domain"/>
</dbReference>
<evidence type="ECO:0000256" key="5">
    <source>
        <dbReference type="ARBA" id="ARBA00023163"/>
    </source>
</evidence>
<dbReference type="GO" id="GO:0003677">
    <property type="term" value="F:DNA binding"/>
    <property type="evidence" value="ECO:0007669"/>
    <property type="project" value="UniProtKB-KW"/>
</dbReference>
<protein>
    <recommendedName>
        <fullName evidence="9">AP2/ERF domain-containing protein</fullName>
    </recommendedName>
</protein>
<evidence type="ECO:0000256" key="2">
    <source>
        <dbReference type="ARBA" id="ARBA00023015"/>
    </source>
</evidence>
<dbReference type="InterPro" id="IPR001471">
    <property type="entry name" value="AP2/ERF_dom"/>
</dbReference>
<dbReference type="Proteomes" id="UP000655225">
    <property type="component" value="Unassembled WGS sequence"/>
</dbReference>
<keyword evidence="6" id="KW-0539">Nucleus</keyword>
<feature type="region of interest" description="Disordered" evidence="8">
    <location>
        <begin position="113"/>
        <end position="145"/>
    </location>
</feature>
<dbReference type="SUPFAM" id="SSF53098">
    <property type="entry name" value="Ribonuclease H-like"/>
    <property type="match status" value="1"/>
</dbReference>
<dbReference type="CDD" id="cd06222">
    <property type="entry name" value="RNase_H_like"/>
    <property type="match status" value="1"/>
</dbReference>
<keyword evidence="4" id="KW-0010">Activator</keyword>
<evidence type="ECO:0000256" key="8">
    <source>
        <dbReference type="SAM" id="MobiDB-lite"/>
    </source>
</evidence>
<keyword evidence="3" id="KW-0238">DNA-binding</keyword>
<keyword evidence="11" id="KW-1185">Reference proteome</keyword>
<dbReference type="Gene3D" id="3.30.420.10">
    <property type="entry name" value="Ribonuclease H-like superfamily/Ribonuclease H"/>
    <property type="match status" value="1"/>
</dbReference>
<evidence type="ECO:0000256" key="4">
    <source>
        <dbReference type="ARBA" id="ARBA00023159"/>
    </source>
</evidence>
<dbReference type="InterPro" id="IPR044730">
    <property type="entry name" value="RNase_H-like_dom_plant"/>
</dbReference>
<dbReference type="InterPro" id="IPR016177">
    <property type="entry name" value="DNA-bd_dom_sf"/>
</dbReference>
<dbReference type="PANTHER" id="PTHR31985">
    <property type="entry name" value="ETHYLENE-RESPONSIVE TRANSCRIPTION FACTOR ERF042-RELATED"/>
    <property type="match status" value="1"/>
</dbReference>
<comment type="subcellular location">
    <subcellularLocation>
        <location evidence="1">Nucleus</location>
    </subcellularLocation>
</comment>
<dbReference type="Pfam" id="PF00847">
    <property type="entry name" value="AP2"/>
    <property type="match status" value="1"/>
</dbReference>
<dbReference type="GO" id="GO:0004523">
    <property type="term" value="F:RNA-DNA hybrid ribonuclease activity"/>
    <property type="evidence" value="ECO:0007669"/>
    <property type="project" value="InterPro"/>
</dbReference>
<dbReference type="Pfam" id="PF13456">
    <property type="entry name" value="RVT_3"/>
    <property type="match status" value="1"/>
</dbReference>
<dbReference type="AlphaFoldDB" id="A0A834ZQ31"/>
<feature type="compositionally biased region" description="Basic residues" evidence="8">
    <location>
        <begin position="114"/>
        <end position="131"/>
    </location>
</feature>
<feature type="domain" description="AP2/ERF" evidence="9">
    <location>
        <begin position="506"/>
        <end position="566"/>
    </location>
</feature>
<dbReference type="GO" id="GO:0005634">
    <property type="term" value="C:nucleus"/>
    <property type="evidence" value="ECO:0007669"/>
    <property type="project" value="UniProtKB-SubCell"/>
</dbReference>
<name>A0A834ZQ31_TETSI</name>
<dbReference type="InterPro" id="IPR036955">
    <property type="entry name" value="AP2/ERF_dom_sf"/>
</dbReference>